<feature type="transmembrane region" description="Helical" evidence="3">
    <location>
        <begin position="1815"/>
        <end position="1834"/>
    </location>
</feature>
<evidence type="ECO:0000256" key="1">
    <source>
        <dbReference type="PROSITE-ProRule" id="PRU00047"/>
    </source>
</evidence>
<dbReference type="Pfam" id="PF24626">
    <property type="entry name" value="SH3_Tf2-1"/>
    <property type="match status" value="1"/>
</dbReference>
<keyword evidence="3" id="KW-1133">Transmembrane helix</keyword>
<feature type="domain" description="CCHC-type" evidence="4">
    <location>
        <begin position="285"/>
        <end position="298"/>
    </location>
</feature>
<comment type="caution">
    <text evidence="5">The sequence shown here is derived from an EMBL/GenBank/DDBJ whole genome shotgun (WGS) entry which is preliminary data.</text>
</comment>
<keyword evidence="5" id="KW-0808">Transferase</keyword>
<protein>
    <submittedName>
        <fullName evidence="5">Reverse transcriptase RNA-dependent DNA polymerase</fullName>
    </submittedName>
</protein>
<keyword evidence="5" id="KW-0548">Nucleotidyltransferase</keyword>
<dbReference type="InterPro" id="IPR056924">
    <property type="entry name" value="SH3_Tf2-1"/>
</dbReference>
<keyword evidence="3" id="KW-0472">Membrane</keyword>
<dbReference type="PROSITE" id="PS50158">
    <property type="entry name" value="ZF_CCHC"/>
    <property type="match status" value="1"/>
</dbReference>
<keyword evidence="1" id="KW-0479">Metal-binding</keyword>
<dbReference type="InterPro" id="IPR006813">
    <property type="entry name" value="Glyco_trans_17"/>
</dbReference>
<evidence type="ECO:0000313" key="5">
    <source>
        <dbReference type="EMBL" id="KAG7558990.1"/>
    </source>
</evidence>
<proteinExistence type="predicted"/>
<evidence type="ECO:0000256" key="3">
    <source>
        <dbReference type="SAM" id="Phobius"/>
    </source>
</evidence>
<keyword evidence="5" id="KW-0695">RNA-directed DNA polymerase</keyword>
<keyword evidence="1" id="KW-0863">Zinc-finger</keyword>
<dbReference type="Pfam" id="PF07727">
    <property type="entry name" value="RVT_2"/>
    <property type="match status" value="1"/>
</dbReference>
<name>A0A8T1ZL77_9BRAS</name>
<dbReference type="GO" id="GO:0003964">
    <property type="term" value="F:RNA-directed DNA polymerase activity"/>
    <property type="evidence" value="ECO:0007669"/>
    <property type="project" value="UniProtKB-KW"/>
</dbReference>
<dbReference type="Proteomes" id="UP000694240">
    <property type="component" value="Chromosome 10"/>
</dbReference>
<keyword evidence="1" id="KW-0862">Zinc</keyword>
<dbReference type="Pfam" id="PF14244">
    <property type="entry name" value="Retrotran_gag_3"/>
    <property type="match status" value="1"/>
</dbReference>
<dbReference type="PANTHER" id="PTHR12224:SF9">
    <property type="entry name" value="BETA-1,4-N-ACETYLGLUCOSAMINYLTRANSFERASE FAMILY PROTEIN"/>
    <property type="match status" value="1"/>
</dbReference>
<dbReference type="InterPro" id="IPR001878">
    <property type="entry name" value="Znf_CCHC"/>
</dbReference>
<feature type="compositionally biased region" description="Low complexity" evidence="2">
    <location>
        <begin position="523"/>
        <end position="538"/>
    </location>
</feature>
<organism evidence="5 6">
    <name type="scientific">Arabidopsis thaliana x Arabidopsis arenosa</name>
    <dbReference type="NCBI Taxonomy" id="1240361"/>
    <lineage>
        <taxon>Eukaryota</taxon>
        <taxon>Viridiplantae</taxon>
        <taxon>Streptophyta</taxon>
        <taxon>Embryophyta</taxon>
        <taxon>Tracheophyta</taxon>
        <taxon>Spermatophyta</taxon>
        <taxon>Magnoliopsida</taxon>
        <taxon>eudicotyledons</taxon>
        <taxon>Gunneridae</taxon>
        <taxon>Pentapetalae</taxon>
        <taxon>rosids</taxon>
        <taxon>malvids</taxon>
        <taxon>Brassicales</taxon>
        <taxon>Brassicaceae</taxon>
        <taxon>Camelineae</taxon>
        <taxon>Arabidopsis</taxon>
    </lineage>
</organism>
<evidence type="ECO:0000256" key="2">
    <source>
        <dbReference type="SAM" id="MobiDB-lite"/>
    </source>
</evidence>
<feature type="region of interest" description="Disordered" evidence="2">
    <location>
        <begin position="1"/>
        <end position="23"/>
    </location>
</feature>
<dbReference type="InterPro" id="IPR013103">
    <property type="entry name" value="RVT_2"/>
</dbReference>
<evidence type="ECO:0000259" key="4">
    <source>
        <dbReference type="PROSITE" id="PS50158"/>
    </source>
</evidence>
<accession>A0A8T1ZL77</accession>
<gene>
    <name evidence="5" type="ORF">ISN45_Aa05g006020</name>
</gene>
<reference evidence="5 6" key="1">
    <citation type="submission" date="2020-12" db="EMBL/GenBank/DDBJ databases">
        <title>Concerted genomic and epigenomic changes stabilize Arabidopsis allopolyploids.</title>
        <authorList>
            <person name="Chen Z."/>
        </authorList>
    </citation>
    <scope>NUCLEOTIDE SEQUENCE [LARGE SCALE GENOMIC DNA]</scope>
    <source>
        <strain evidence="5">Allo738</strain>
        <tissue evidence="5">Leaf</tissue>
    </source>
</reference>
<sequence length="2164" mass="246276">MGSYVPPSTIPGTRPSSNLGEQPSRYDQYENPYYLHNNDHAGLILVSDRLTNASDFHSWRRSILMALNVRNKLGFINGTILKPPEDHRDFGAWSRCNDIVSTWLMNAVDKKIGQSLLFIATAQGIWNNLLSRFKQDDAPRIFDIEQKLSKIEQGSMDVSTYYTALLTLWEEHKNYVELPVCTCGRCECDAAAKWERLQQKSRVTKFLMGLNESFDQTRRHILMLKPIPTIEEAFNMVTQDERQRIVKPTTRVDNVAFQSVAPMMSEAENAYVAAYTARPPSKPVCTHCGKMGHTIQKCFKILGYPPGYKVPASAYGYRGNPQLQPRVPMMPFQPRIQMQTQPQMQMMPYANSMQKANAVAHVYTETGVYPSDGFVPMQMTTPYGSLVPQYMPHVTHGGTNMNLQDFTPQQIEQMVSQFQSQVQVQEPVATSSDSSPTATISEHGLMAHTSTSDSGASSHVCSDLAMFRELKPVSGVTVTLPNDLLSKAVDMFPNNILPLPAPLHFVETMPLSDEDSLVYSTASTSSSSALPSSTIIPTNNTETNDTGLNTVPIARSRRITKAPSYLSEYHCSLVPFCSTLPPTTISTTSSASSSLPLTPINSTSSKISIISPSSPKKTTPYPISSVISYDRYTPLFQSYICAYSVETEPKNFTQAMKSEKWTKAANEELHALELNKTWNVESLPPGKNVVGCKWVFTIKYNPDGTVERYKARLVAQGFTQQEGIDFLDTFSPVAKLASVKLMLALASAKGWSLTQMDVSNAFLHGELDEEIFMSLPQGYTPPQNTSLPPNPVCRLLKSLYGLKQASRQWYKRLSSVLLGANFVQSPADNTMFVKIESGSFIAALVYVDDIMIASNDETAVERLKELLRSEFKIKDLGPARFFLGLEISRSSKGIYVCQRKYAQNLLEDAGLLGCKPSSIPMDPNLHLVKDMGTPLSNPTAYRELIGRLLYLTITRPDITFAVHQLSQFISAPSDVHLQAAHKVLRYIKSNPGQGLMYSADTELCLNAFSDADWAACKDTRRSVSGFCVYLGTSLVSWKSKKQSVASRSSTESEYRSMAQATCELIWLQQLLKDLHVTMTSPAKLFCDNKSALHISLNPVFHERTKHIEIDCHTVRDQIKAGKLKALHVPTGNQHADILTKALHPAMGVEMRAQLTAGEAKLKAVSEEDPVGSRLTKMEEMIADQNRRMDKHIAEMLETIRLNRFERVLDDPIAELEQLKETNGIVEYHKKFELLRTRVNLTEDHLVRVYLDGLQTDTQVNVQMFQPQTVEQCLLIGRLYEQAHRRSNIDDDCDDDQPLNGEFGESVEHRMVNLVPEAQEENPKLENHEGWEQIVILEVDGDVEKSQNVVSNTKLCSAHQVFDQMPSKEKQRKCLKAWKFKFKSTSKRSKSMDDMFSFVEEAVLLKKDPKETIWGCVKKEFKETMAACGKNRVDRFKLAEEKESRLQVLDLNQTFMYHQIGHGVDILLVSKMVVHDKEMAVVLQRATSLIICDFTRSFSQANYVWKPGGLTCIQDQWDWLSHVHTCGIIVKISQRLYGTNLSTKMLYSPLTDSQTWKRELGSLTMNSSVGLEEWKHGFDIYGYEYKKQRLLLVIRPNRVWERGRLLATQVYWKWMKLFADHHRTEKELAIGNYVYVKLQPYRQQSVVLRSNQKLAPKYYGPYKIVDKCGAVAYRLQLPRSSLIYPVFHVSQLKVLVGNAPTTTDLPSVLQDAFIREPEYILERKMVKRQSQAVTKVLVKWVREPVEEATWEFLFDLKQKFPGFETNNQLFLTIKIMSDGYNNSKKTDDICEDVCGQGSKAAKTISRLKCVLKGFDLRTYLFLFVLMPFGILAIYLHGQKFTYFFRPLWESPPKPFQTIPHYYNENVTMEALCSLHGWGTRESPRRVFDAVLFSNEKDLLTVRWNELYPYVTQFVLLESNSTFTGLPKPLVFKSNKEQFKFVEPRLTYGTIGGRFRKGENPFVEEAYQRVALDQLLRIAGIEEDDLLIMSDVDEIPSAHTINLLRWCDDIPPVLHLQLKNYLYSFEYYVDSKSWRASIHRYSPGKTRYAHFRQSNVMLADSGWHCSFCFRYISEFIFKMKAYSHSDRVRFSHYLNPRRIQDVICKGTDLFDMLPEEYTFKEIIGKMGPVPRSYSAVHLPSYLLDNAEQYKYLLPGNCIREKQTGFI</sequence>
<evidence type="ECO:0000313" key="6">
    <source>
        <dbReference type="Proteomes" id="UP000694240"/>
    </source>
</evidence>
<dbReference type="EMBL" id="JAEFBK010000010">
    <property type="protein sequence ID" value="KAG7558990.1"/>
    <property type="molecule type" value="Genomic_DNA"/>
</dbReference>
<keyword evidence="3" id="KW-0812">Transmembrane</keyword>
<feature type="region of interest" description="Disordered" evidence="2">
    <location>
        <begin position="523"/>
        <end position="547"/>
    </location>
</feature>
<dbReference type="GO" id="GO:0003676">
    <property type="term" value="F:nucleic acid binding"/>
    <property type="evidence" value="ECO:0007669"/>
    <property type="project" value="InterPro"/>
</dbReference>
<dbReference type="GO" id="GO:0016020">
    <property type="term" value="C:membrane"/>
    <property type="evidence" value="ECO:0007669"/>
    <property type="project" value="InterPro"/>
</dbReference>
<dbReference type="InterPro" id="IPR029472">
    <property type="entry name" value="Copia-like_N"/>
</dbReference>
<dbReference type="GO" id="GO:0006044">
    <property type="term" value="P:N-acetylglucosamine metabolic process"/>
    <property type="evidence" value="ECO:0007669"/>
    <property type="project" value="TreeGrafter"/>
</dbReference>
<dbReference type="Pfam" id="PF04724">
    <property type="entry name" value="Glyco_transf_17"/>
    <property type="match status" value="1"/>
</dbReference>
<keyword evidence="6" id="KW-1185">Reference proteome</keyword>
<dbReference type="PANTHER" id="PTHR12224">
    <property type="entry name" value="BETA-1,4-MANNOSYL-GLYCOPROTEIN BETA-1,4-N-ACETYLGLUCOSAMINYL-TRANSFERASE"/>
    <property type="match status" value="1"/>
</dbReference>
<dbReference type="GO" id="GO:0008270">
    <property type="term" value="F:zinc ion binding"/>
    <property type="evidence" value="ECO:0007669"/>
    <property type="project" value="UniProtKB-KW"/>
</dbReference>
<feature type="compositionally biased region" description="Polar residues" evidence="2">
    <location>
        <begin position="10"/>
        <end position="21"/>
    </location>
</feature>
<dbReference type="GO" id="GO:0003830">
    <property type="term" value="F:beta-1,4-mannosylglycoprotein 4-beta-N-acetylglucosaminyltransferase activity"/>
    <property type="evidence" value="ECO:0007669"/>
    <property type="project" value="InterPro"/>
</dbReference>
<dbReference type="CDD" id="cd09272">
    <property type="entry name" value="RNase_HI_RT_Ty1"/>
    <property type="match status" value="1"/>
</dbReference>